<name>A0AAN8W478_9MAGN</name>
<dbReference type="GO" id="GO:0016787">
    <property type="term" value="F:hydrolase activity"/>
    <property type="evidence" value="ECO:0007669"/>
    <property type="project" value="UniProtKB-KW"/>
</dbReference>
<sequence>MEKRDGNVPAASRPDPSILRQGADLNWVEACEPLHADIDVGKTWVGTRNGFCRCGSDERLGFWGCGVRALCD</sequence>
<dbReference type="AlphaFoldDB" id="A0AAN8W478"/>
<comment type="caution">
    <text evidence="3">The sequence shown here is derived from an EMBL/GenBank/DDBJ whole genome shotgun (WGS) entry which is preliminary data.</text>
</comment>
<dbReference type="Proteomes" id="UP001370490">
    <property type="component" value="Unassembled WGS sequence"/>
</dbReference>
<organism evidence="3 4">
    <name type="scientific">Dillenia turbinata</name>
    <dbReference type="NCBI Taxonomy" id="194707"/>
    <lineage>
        <taxon>Eukaryota</taxon>
        <taxon>Viridiplantae</taxon>
        <taxon>Streptophyta</taxon>
        <taxon>Embryophyta</taxon>
        <taxon>Tracheophyta</taxon>
        <taxon>Spermatophyta</taxon>
        <taxon>Magnoliopsida</taxon>
        <taxon>eudicotyledons</taxon>
        <taxon>Gunneridae</taxon>
        <taxon>Pentapetalae</taxon>
        <taxon>Dilleniales</taxon>
        <taxon>Dilleniaceae</taxon>
        <taxon>Dillenia</taxon>
    </lineage>
</organism>
<gene>
    <name evidence="3" type="ORF">RJ641_029189</name>
</gene>
<proteinExistence type="predicted"/>
<dbReference type="EMBL" id="JBAMMX010000005">
    <property type="protein sequence ID" value="KAK6939658.1"/>
    <property type="molecule type" value="Genomic_DNA"/>
</dbReference>
<evidence type="ECO:0000313" key="3">
    <source>
        <dbReference type="EMBL" id="KAK6939658.1"/>
    </source>
</evidence>
<feature type="domain" description="Sialate O-acetylesterase" evidence="2">
    <location>
        <begin position="4"/>
        <end position="48"/>
    </location>
</feature>
<accession>A0AAN8W478</accession>
<evidence type="ECO:0000259" key="2">
    <source>
        <dbReference type="Pfam" id="PF03629"/>
    </source>
</evidence>
<reference evidence="3 4" key="1">
    <citation type="submission" date="2023-12" db="EMBL/GenBank/DDBJ databases">
        <title>A high-quality genome assembly for Dillenia turbinata (Dilleniales).</title>
        <authorList>
            <person name="Chanderbali A."/>
        </authorList>
    </citation>
    <scope>NUCLEOTIDE SEQUENCE [LARGE SCALE GENOMIC DNA]</scope>
    <source>
        <strain evidence="3">LSX21</strain>
        <tissue evidence="3">Leaf</tissue>
    </source>
</reference>
<keyword evidence="1" id="KW-0378">Hydrolase</keyword>
<protein>
    <submittedName>
        <fullName evidence="3">Sialate O-acetylesterase domain</fullName>
    </submittedName>
</protein>
<keyword evidence="4" id="KW-1185">Reference proteome</keyword>
<dbReference type="Pfam" id="PF03629">
    <property type="entry name" value="SASA"/>
    <property type="match status" value="1"/>
</dbReference>
<evidence type="ECO:0000313" key="4">
    <source>
        <dbReference type="Proteomes" id="UP001370490"/>
    </source>
</evidence>
<dbReference type="InterPro" id="IPR005181">
    <property type="entry name" value="SASA"/>
</dbReference>
<evidence type="ECO:0000256" key="1">
    <source>
        <dbReference type="ARBA" id="ARBA00022801"/>
    </source>
</evidence>